<sequence length="565" mass="61916">MSSNELGNGKLRRSKAEACNDDQQAPLTVIGYGYDALTGLRYTVAEFRNGKGERVEALISAKDKAKGEPRIMDILAHSGFNVPGSSKRRRALVELLDSSVAPDEYVVVSRVGWSEANFCLPTNVYGPKRKRVRLALLDGAANHWYGSAGGYEQWREHVALPCGGNRTLVFGLAFAFAPPLMGICAVESGGFQLTGPSSIGKTMALTVWGSVWGGGGKDGFISSWHTTINAVDTEAALHRHVPVFKDEAKLADNPGGPKAGEIVAKAVFQYTGGQAKRKQPDREKPVTWDALFFSSSEVTFPELAKDANIELTVGQMARMIDIPADAGKGHGIFETLHDETDAASAANALKEAAKTHFGTASDKFLQRLAEDLAKRPKWLKSWVGRRMSLYRKTMPHNNAQGPYQRIGDRFALVYTAGALAVFYDVLPFTRKEILSAVRYCHERAMLDELNAGINRARSGVDVVRAYLTNSIANFGDADGRDALMDYDSVPGFVNRRCRTPEILILKDVFDTIVCAGRDPDKVFYDLLTAGYATRHTTGPKHIHRKLPKPFGRQRVICISGHILKL</sequence>
<evidence type="ECO:0000313" key="2">
    <source>
        <dbReference type="EMBL" id="MBP2292237.1"/>
    </source>
</evidence>
<dbReference type="EMBL" id="JAGINP010000006">
    <property type="protein sequence ID" value="MBP2292237.1"/>
    <property type="molecule type" value="Genomic_DNA"/>
</dbReference>
<gene>
    <name evidence="2" type="ORF">J2851_002007</name>
</gene>
<reference evidence="2 3" key="1">
    <citation type="submission" date="2021-03" db="EMBL/GenBank/DDBJ databases">
        <title>Genomic Encyclopedia of Type Strains, Phase III (KMG-III): the genomes of soil and plant-associated and newly described type strains.</title>
        <authorList>
            <person name="Whitman W."/>
        </authorList>
    </citation>
    <scope>NUCLEOTIDE SEQUENCE [LARGE SCALE GENOMIC DNA]</scope>
    <source>
        <strain evidence="2 3">IMMIB AFH-6</strain>
    </source>
</reference>
<keyword evidence="3" id="KW-1185">Reference proteome</keyword>
<comment type="caution">
    <text evidence="2">The sequence shown here is derived from an EMBL/GenBank/DDBJ whole genome shotgun (WGS) entry which is preliminary data.</text>
</comment>
<dbReference type="Pfam" id="PF06048">
    <property type="entry name" value="DUF927"/>
    <property type="match status" value="1"/>
</dbReference>
<feature type="domain" description="DUF927" evidence="1">
    <location>
        <begin position="41"/>
        <end position="253"/>
    </location>
</feature>
<proteinExistence type="predicted"/>
<evidence type="ECO:0000313" key="3">
    <source>
        <dbReference type="Proteomes" id="UP000781958"/>
    </source>
</evidence>
<name>A0ABS4SJV7_9PROT</name>
<evidence type="ECO:0000259" key="1">
    <source>
        <dbReference type="Pfam" id="PF06048"/>
    </source>
</evidence>
<protein>
    <submittedName>
        <fullName evidence="2">Uncharacterized protein (DUF927 family)</fullName>
    </submittedName>
</protein>
<dbReference type="InterPro" id="IPR009270">
    <property type="entry name" value="DUF927"/>
</dbReference>
<dbReference type="Proteomes" id="UP000781958">
    <property type="component" value="Unassembled WGS sequence"/>
</dbReference>
<dbReference type="RefSeq" id="WP_209766111.1">
    <property type="nucleotide sequence ID" value="NZ_JAGINP010000006.1"/>
</dbReference>
<organism evidence="2 3">
    <name type="scientific">Azospirillum rugosum</name>
    <dbReference type="NCBI Taxonomy" id="416170"/>
    <lineage>
        <taxon>Bacteria</taxon>
        <taxon>Pseudomonadati</taxon>
        <taxon>Pseudomonadota</taxon>
        <taxon>Alphaproteobacteria</taxon>
        <taxon>Rhodospirillales</taxon>
        <taxon>Azospirillaceae</taxon>
        <taxon>Azospirillum</taxon>
    </lineage>
</organism>
<accession>A0ABS4SJV7</accession>